<dbReference type="Gene3D" id="2.60.40.680">
    <property type="match status" value="1"/>
</dbReference>
<evidence type="ECO:0000313" key="2">
    <source>
        <dbReference type="EMBL" id="KKT62320.1"/>
    </source>
</evidence>
<gene>
    <name evidence="2" type="ORF">UW57_C0018G0011</name>
</gene>
<dbReference type="EMBL" id="LCIV01000018">
    <property type="protein sequence ID" value="KKT62320.1"/>
    <property type="molecule type" value="Genomic_DNA"/>
</dbReference>
<proteinExistence type="predicted"/>
<protein>
    <recommendedName>
        <fullName evidence="4">Cohesin domain-containing protein</fullName>
    </recommendedName>
</protein>
<reference evidence="2 3" key="1">
    <citation type="journal article" date="2015" name="Nature">
        <title>rRNA introns, odd ribosomes, and small enigmatic genomes across a large radiation of phyla.</title>
        <authorList>
            <person name="Brown C.T."/>
            <person name="Hug L.A."/>
            <person name="Thomas B.C."/>
            <person name="Sharon I."/>
            <person name="Castelle C.J."/>
            <person name="Singh A."/>
            <person name="Wilkins M.J."/>
            <person name="Williams K.H."/>
            <person name="Banfield J.F."/>
        </authorList>
    </citation>
    <scope>NUCLEOTIDE SEQUENCE [LARGE SCALE GENOMIC DNA]</scope>
</reference>
<keyword evidence="1" id="KW-0812">Transmembrane</keyword>
<dbReference type="STRING" id="1618646.UW57_C0018G0011"/>
<organism evidence="2 3">
    <name type="scientific">Candidatus Giovannonibacteria bacterium GW2011_GWA1_44_29</name>
    <dbReference type="NCBI Taxonomy" id="1618646"/>
    <lineage>
        <taxon>Bacteria</taxon>
        <taxon>Candidatus Giovannoniibacteriota</taxon>
    </lineage>
</organism>
<dbReference type="CDD" id="cd08547">
    <property type="entry name" value="Type_II_cohesin"/>
    <property type="match status" value="1"/>
</dbReference>
<accession>A0A0G1IT61</accession>
<evidence type="ECO:0008006" key="4">
    <source>
        <dbReference type="Google" id="ProtNLM"/>
    </source>
</evidence>
<name>A0A0G1IT61_9BACT</name>
<dbReference type="Proteomes" id="UP000034652">
    <property type="component" value="Unassembled WGS sequence"/>
</dbReference>
<sequence>MVNVNTGGQAINAAVSQINFDNQKLDIVSVGYSQSIFNLWTDEPSYSNAAGTVRFSGGLPSPGFTGVSGAIVRMTFRSKAAGQAAIAFTSGSVLANDGKGTNILDNLKGAFFTIIAAVESAKPPAAPSPTPSALQAAGQPVSIPIITDWPKELEEGSALTVKGLGYPNGKLLIFVQKGSADPVIEEMFAGSDGRFSYNFAKAVSAGLYRVWAKNVSNEGIVSGSSDIVTVEVVQPLFFRVGTIALNYASIIITLLALILLLILIILWIWRRIRKWQERQGVEISEAEKALHEGFEKLQSGLRKYVRYLTAAKSVEGVKRREADAEDDLAEELSGIESKIEKEIEDVEKVNKRRRHEHYGHDKED</sequence>
<dbReference type="AlphaFoldDB" id="A0A0G1IT61"/>
<keyword evidence="1" id="KW-1133">Transmembrane helix</keyword>
<keyword evidence="1" id="KW-0472">Membrane</keyword>
<feature type="transmembrane region" description="Helical" evidence="1">
    <location>
        <begin position="247"/>
        <end position="269"/>
    </location>
</feature>
<evidence type="ECO:0000256" key="1">
    <source>
        <dbReference type="SAM" id="Phobius"/>
    </source>
</evidence>
<comment type="caution">
    <text evidence="2">The sequence shown here is derived from an EMBL/GenBank/DDBJ whole genome shotgun (WGS) entry which is preliminary data.</text>
</comment>
<evidence type="ECO:0000313" key="3">
    <source>
        <dbReference type="Proteomes" id="UP000034652"/>
    </source>
</evidence>